<evidence type="ECO:0000313" key="1">
    <source>
        <dbReference type="EMBL" id="SHF17412.1"/>
    </source>
</evidence>
<evidence type="ECO:0000313" key="2">
    <source>
        <dbReference type="Proteomes" id="UP000184048"/>
    </source>
</evidence>
<reference evidence="1 2" key="1">
    <citation type="submission" date="2016-11" db="EMBL/GenBank/DDBJ databases">
        <authorList>
            <person name="Jaros S."/>
            <person name="Januszkiewicz K."/>
            <person name="Wedrychowicz H."/>
        </authorList>
    </citation>
    <scope>NUCLEOTIDE SEQUENCE [LARGE SCALE GENOMIC DNA]</scope>
    <source>
        <strain evidence="1 2">DSM 18119</strain>
    </source>
</reference>
<gene>
    <name evidence="1" type="ORF">SAMN02745131_01943</name>
</gene>
<dbReference type="STRING" id="1121884.SAMN02745131_01943"/>
<protein>
    <recommendedName>
        <fullName evidence="3">Cysteine dioxygenase type I</fullName>
    </recommendedName>
</protein>
<dbReference type="SUPFAM" id="SSF51182">
    <property type="entry name" value="RmlC-like cupins"/>
    <property type="match status" value="1"/>
</dbReference>
<dbReference type="Gene3D" id="2.60.120.10">
    <property type="entry name" value="Jelly Rolls"/>
    <property type="match status" value="1"/>
</dbReference>
<accession>A0A1M4ZHX9</accession>
<evidence type="ECO:0008006" key="3">
    <source>
        <dbReference type="Google" id="ProtNLM"/>
    </source>
</evidence>
<proteinExistence type="predicted"/>
<organism evidence="1 2">
    <name type="scientific">Flavisolibacter ginsengisoli DSM 18119</name>
    <dbReference type="NCBI Taxonomy" id="1121884"/>
    <lineage>
        <taxon>Bacteria</taxon>
        <taxon>Pseudomonadati</taxon>
        <taxon>Bacteroidota</taxon>
        <taxon>Chitinophagia</taxon>
        <taxon>Chitinophagales</taxon>
        <taxon>Chitinophagaceae</taxon>
        <taxon>Flavisolibacter</taxon>
    </lineage>
</organism>
<name>A0A1M4ZHX9_9BACT</name>
<keyword evidence="2" id="KW-1185">Reference proteome</keyword>
<sequence length="133" mass="15073">MEPMDANTSHEHLSGNAVTWPAELDALRADPRHHRLLFENEIVRVLDTLIQPGDITELHTHCFAAALYVVSWSDFIRYDEKGNVILDSRSLSKTPEPNTALWTSAIDPHRLRNVGTAPLHIISTELKLYHETV</sequence>
<dbReference type="InterPro" id="IPR011051">
    <property type="entry name" value="RmlC_Cupin_sf"/>
</dbReference>
<dbReference type="AlphaFoldDB" id="A0A1M4ZHX9"/>
<dbReference type="InterPro" id="IPR014710">
    <property type="entry name" value="RmlC-like_jellyroll"/>
</dbReference>
<dbReference type="Proteomes" id="UP000184048">
    <property type="component" value="Unassembled WGS sequence"/>
</dbReference>
<dbReference type="OrthoDB" id="676420at2"/>
<dbReference type="RefSeq" id="WP_072835145.1">
    <property type="nucleotide sequence ID" value="NZ_FQUU01000007.1"/>
</dbReference>
<dbReference type="EMBL" id="FQUU01000007">
    <property type="protein sequence ID" value="SHF17412.1"/>
    <property type="molecule type" value="Genomic_DNA"/>
</dbReference>